<dbReference type="GO" id="GO:0031241">
    <property type="term" value="C:periplasmic side of cell outer membrane"/>
    <property type="evidence" value="ECO:0007669"/>
    <property type="project" value="TreeGrafter"/>
</dbReference>
<dbReference type="PANTHER" id="PTHR38038">
    <property type="entry name" value="PENICILLIN-BINDING PROTEIN ACTIVATOR LPOA"/>
    <property type="match status" value="1"/>
</dbReference>
<dbReference type="EMBL" id="MLJW01000102">
    <property type="protein sequence ID" value="OIQ99821.1"/>
    <property type="molecule type" value="Genomic_DNA"/>
</dbReference>
<sequence>MVTEAVPAPAPLLSTPLPAIGAEPASPHIALLLPLNSSVFAKAADAVQQGFLAAAGKEANGLPVRVYPCKDEGAEVVALYQKALRAGAVAVAGPLTRNGVAALAAQGQITTPTLALNLVDDTRTDRLYFFGLPPETEARQSAQRATTAGLLSATVVSTNSPLSRRLAQAFSDEWQREGGILQAGIIYDGDPTPLKELSQEPGNSVFLAAEPDKARLIRPYINSAIPVYATSQVFSGNTSTLANYDLADVRFFDMPWLLQPDHPAVMIYPHVVPAMPVDMERLYAFGIDAYRLLLVLYEHSPENVLPLDGVTGKISRSGHVFQREGVLAVMRQGLGVPVESKSRQ</sequence>
<dbReference type="PANTHER" id="PTHR38038:SF1">
    <property type="entry name" value="PENICILLIN-BINDING PROTEIN ACTIVATOR LPOA"/>
    <property type="match status" value="1"/>
</dbReference>
<dbReference type="InterPro" id="IPR028082">
    <property type="entry name" value="Peripla_BP_I"/>
</dbReference>
<dbReference type="CDD" id="cd06339">
    <property type="entry name" value="PBP1_YraM_LppC_lipoprotein-like"/>
    <property type="match status" value="1"/>
</dbReference>
<accession>A0A1J5SI69</accession>
<dbReference type="AlphaFoldDB" id="A0A1J5SI69"/>
<evidence type="ECO:0000313" key="2">
    <source>
        <dbReference type="EMBL" id="OIQ99821.1"/>
    </source>
</evidence>
<comment type="caution">
    <text evidence="2">The sequence shown here is derived from an EMBL/GenBank/DDBJ whole genome shotgun (WGS) entry which is preliminary data.</text>
</comment>
<dbReference type="GO" id="GO:0030234">
    <property type="term" value="F:enzyme regulator activity"/>
    <property type="evidence" value="ECO:0007669"/>
    <property type="project" value="TreeGrafter"/>
</dbReference>
<proteinExistence type="predicted"/>
<dbReference type="SUPFAM" id="SSF53822">
    <property type="entry name" value="Periplasmic binding protein-like I"/>
    <property type="match status" value="1"/>
</dbReference>
<name>A0A1J5SI69_9ZZZZ</name>
<dbReference type="GO" id="GO:0009252">
    <property type="term" value="P:peptidoglycan biosynthetic process"/>
    <property type="evidence" value="ECO:0007669"/>
    <property type="project" value="TreeGrafter"/>
</dbReference>
<protein>
    <submittedName>
        <fullName evidence="2">Penicillin-binding protein activator LpoA</fullName>
    </submittedName>
</protein>
<dbReference type="Gene3D" id="3.40.50.2300">
    <property type="match status" value="2"/>
</dbReference>
<dbReference type="Pfam" id="PF04348">
    <property type="entry name" value="LppC"/>
    <property type="match status" value="2"/>
</dbReference>
<reference evidence="2" key="1">
    <citation type="submission" date="2016-10" db="EMBL/GenBank/DDBJ databases">
        <title>Sequence of Gallionella enrichment culture.</title>
        <authorList>
            <person name="Poehlein A."/>
            <person name="Muehling M."/>
            <person name="Daniel R."/>
        </authorList>
    </citation>
    <scope>NUCLEOTIDE SEQUENCE</scope>
</reference>
<evidence type="ECO:0000256" key="1">
    <source>
        <dbReference type="ARBA" id="ARBA00023136"/>
    </source>
</evidence>
<keyword evidence="1" id="KW-0472">Membrane</keyword>
<gene>
    <name evidence="2" type="primary">lpoA_5</name>
    <name evidence="2" type="ORF">GALL_182180</name>
</gene>
<dbReference type="InterPro" id="IPR007443">
    <property type="entry name" value="LpoA"/>
</dbReference>
<organism evidence="2">
    <name type="scientific">mine drainage metagenome</name>
    <dbReference type="NCBI Taxonomy" id="410659"/>
    <lineage>
        <taxon>unclassified sequences</taxon>
        <taxon>metagenomes</taxon>
        <taxon>ecological metagenomes</taxon>
    </lineage>
</organism>